<dbReference type="SUPFAM" id="SSF56601">
    <property type="entry name" value="beta-lactamase/transpeptidase-like"/>
    <property type="match status" value="1"/>
</dbReference>
<keyword evidence="11" id="KW-0121">Carboxypeptidase</keyword>
<dbReference type="EMBL" id="FUZP01000001">
    <property type="protein sequence ID" value="SKC51835.1"/>
    <property type="molecule type" value="Genomic_DNA"/>
</dbReference>
<dbReference type="Gene3D" id="3.40.710.10">
    <property type="entry name" value="DD-peptidase/beta-lactamase superfamily"/>
    <property type="match status" value="1"/>
</dbReference>
<evidence type="ECO:0000256" key="2">
    <source>
        <dbReference type="ARBA" id="ARBA00022729"/>
    </source>
</evidence>
<evidence type="ECO:0000256" key="8">
    <source>
        <dbReference type="PIRSR" id="PIRSR618044-2"/>
    </source>
</evidence>
<feature type="binding site" evidence="8">
    <location>
        <position position="250"/>
    </location>
    <ligand>
        <name>substrate</name>
    </ligand>
</feature>
<dbReference type="Pfam" id="PF00768">
    <property type="entry name" value="Peptidase_S11"/>
    <property type="match status" value="1"/>
</dbReference>
<dbReference type="GO" id="GO:0009252">
    <property type="term" value="P:peptidoglycan biosynthetic process"/>
    <property type="evidence" value="ECO:0007669"/>
    <property type="project" value="UniProtKB-KW"/>
</dbReference>
<evidence type="ECO:0000256" key="9">
    <source>
        <dbReference type="RuleBase" id="RU004016"/>
    </source>
</evidence>
<dbReference type="GO" id="GO:0006508">
    <property type="term" value="P:proteolysis"/>
    <property type="evidence" value="ECO:0007669"/>
    <property type="project" value="InterPro"/>
</dbReference>
<dbReference type="PRINTS" id="PR00725">
    <property type="entry name" value="DADACBPTASE1"/>
</dbReference>
<evidence type="ECO:0000256" key="4">
    <source>
        <dbReference type="ARBA" id="ARBA00022960"/>
    </source>
</evidence>
<feature type="active site" evidence="7">
    <location>
        <position position="150"/>
    </location>
</feature>
<evidence type="ECO:0000313" key="11">
    <source>
        <dbReference type="EMBL" id="SKC51835.1"/>
    </source>
</evidence>
<keyword evidence="12" id="KW-1185">Reference proteome</keyword>
<dbReference type="RefSeq" id="WP_079727624.1">
    <property type="nucleotide sequence ID" value="NZ_FUZP01000001.1"/>
</dbReference>
<evidence type="ECO:0000256" key="3">
    <source>
        <dbReference type="ARBA" id="ARBA00022801"/>
    </source>
</evidence>
<accession>A0A1T5JKA3</accession>
<evidence type="ECO:0000256" key="7">
    <source>
        <dbReference type="PIRSR" id="PIRSR618044-1"/>
    </source>
</evidence>
<feature type="active site" description="Acyl-ester intermediate" evidence="7">
    <location>
        <position position="83"/>
    </location>
</feature>
<gene>
    <name evidence="11" type="ORF">SAMN06309945_1634</name>
</gene>
<proteinExistence type="inferred from homology"/>
<comment type="similarity">
    <text evidence="1 9">Belongs to the peptidase S11 family.</text>
</comment>
<keyword evidence="6" id="KW-0961">Cell wall biogenesis/degradation</keyword>
<dbReference type="InterPro" id="IPR012338">
    <property type="entry name" value="Beta-lactam/transpept-like"/>
</dbReference>
<keyword evidence="5" id="KW-0573">Peptidoglycan synthesis</keyword>
<keyword evidence="2" id="KW-0732">Signal</keyword>
<keyword evidence="3" id="KW-0378">Hydrolase</keyword>
<dbReference type="GO" id="GO:0008360">
    <property type="term" value="P:regulation of cell shape"/>
    <property type="evidence" value="ECO:0007669"/>
    <property type="project" value="UniProtKB-KW"/>
</dbReference>
<dbReference type="PANTHER" id="PTHR21581">
    <property type="entry name" value="D-ALANYL-D-ALANINE CARBOXYPEPTIDASE"/>
    <property type="match status" value="1"/>
</dbReference>
<dbReference type="GO" id="GO:0071555">
    <property type="term" value="P:cell wall organization"/>
    <property type="evidence" value="ECO:0007669"/>
    <property type="project" value="UniProtKB-KW"/>
</dbReference>
<keyword evidence="11" id="KW-0645">Protease</keyword>
<dbReference type="Proteomes" id="UP000190857">
    <property type="component" value="Unassembled WGS sequence"/>
</dbReference>
<dbReference type="AlphaFoldDB" id="A0A1T5JKA3"/>
<dbReference type="GO" id="GO:0009002">
    <property type="term" value="F:serine-type D-Ala-D-Ala carboxypeptidase activity"/>
    <property type="evidence" value="ECO:0007669"/>
    <property type="project" value="InterPro"/>
</dbReference>
<feature type="domain" description="Peptidase S11 D-alanyl-D-alanine carboxypeptidase A N-terminal" evidence="10">
    <location>
        <begin position="69"/>
        <end position="284"/>
    </location>
</feature>
<evidence type="ECO:0000313" key="12">
    <source>
        <dbReference type="Proteomes" id="UP000190857"/>
    </source>
</evidence>
<dbReference type="InterPro" id="IPR018044">
    <property type="entry name" value="Peptidase_S11"/>
</dbReference>
<dbReference type="STRING" id="123320.SAMN06309945_1634"/>
<reference evidence="11 12" key="1">
    <citation type="submission" date="2017-02" db="EMBL/GenBank/DDBJ databases">
        <authorList>
            <person name="Peterson S.W."/>
        </authorList>
    </citation>
    <scope>NUCLEOTIDE SEQUENCE [LARGE SCALE GENOMIC DNA]</scope>
    <source>
        <strain evidence="11 12">VKM Ac-2059</strain>
    </source>
</reference>
<evidence type="ECO:0000256" key="5">
    <source>
        <dbReference type="ARBA" id="ARBA00022984"/>
    </source>
</evidence>
<keyword evidence="4" id="KW-0133">Cell shape</keyword>
<evidence type="ECO:0000256" key="6">
    <source>
        <dbReference type="ARBA" id="ARBA00023316"/>
    </source>
</evidence>
<feature type="active site" description="Proton acceptor" evidence="7">
    <location>
        <position position="86"/>
    </location>
</feature>
<evidence type="ECO:0000259" key="10">
    <source>
        <dbReference type="Pfam" id="PF00768"/>
    </source>
</evidence>
<sequence length="399" mass="41337">MNARGRVTILAIVLLIAQVFLAGGSVLAKPLPATSAQLTATPELTQAAQPLTWPTFGRGAVGAVGYDGVLAEHGDQGRVPIASVTKTVTALVVLDKMPIADGEQGPSITLTDADVEIYNQVIAQNGSSARVVVGATLTQRQMLEALMLPSANNYSIMLADWAYGSLDAFLVAANNWLTAKGLTDTYLADSSGLSPKSVSSPANLVEIGKLVLANPVLASVVKEKDAVLPSIGQVSNTNKLLGLNGVIGLKTGTTPEAGACLLFAAEMTVGDSTVTVVGVILGAPNHKVLNDSILTLLGTVNSAFHSVTLATPGQEYGSYSTPWGAETSLVSDAQATAIVWQDTPITLTTTARRLTSAQAGENVGTLTITVGEQKTDYPLTTKTALEEPDTAWRLAHPQP</sequence>
<evidence type="ECO:0000256" key="1">
    <source>
        <dbReference type="ARBA" id="ARBA00007164"/>
    </source>
</evidence>
<organism evidence="11 12">
    <name type="scientific">Okibacterium fritillariae</name>
    <dbReference type="NCBI Taxonomy" id="123320"/>
    <lineage>
        <taxon>Bacteria</taxon>
        <taxon>Bacillati</taxon>
        <taxon>Actinomycetota</taxon>
        <taxon>Actinomycetes</taxon>
        <taxon>Micrococcales</taxon>
        <taxon>Microbacteriaceae</taxon>
        <taxon>Okibacterium</taxon>
    </lineage>
</organism>
<dbReference type="InterPro" id="IPR001967">
    <property type="entry name" value="Peptidase_S11_N"/>
</dbReference>
<dbReference type="OrthoDB" id="5241551at2"/>
<name>A0A1T5JKA3_9MICO</name>
<dbReference type="PANTHER" id="PTHR21581:SF33">
    <property type="entry name" value="D-ALANYL-D-ALANINE CARBOXYPEPTIDASE DACB"/>
    <property type="match status" value="1"/>
</dbReference>
<protein>
    <submittedName>
        <fullName evidence="11">D-alanyl-D-alanine carboxypeptidase (Penicillin-binding protein 5/6)</fullName>
    </submittedName>
</protein>